<organism evidence="1 2">
    <name type="scientific">Candidatus Iainarchaeum sp</name>
    <dbReference type="NCBI Taxonomy" id="3101447"/>
    <lineage>
        <taxon>Archaea</taxon>
        <taxon>Candidatus Iainarchaeota</taxon>
        <taxon>Candidatus Iainarchaeia</taxon>
        <taxon>Candidatus Iainarchaeales</taxon>
        <taxon>Candidatus Iainarchaeaceae</taxon>
        <taxon>Candidatus Iainarchaeum</taxon>
    </lineage>
</organism>
<name>A0A2D6M180_9ARCH</name>
<accession>A0A2D6M180</accession>
<evidence type="ECO:0000313" key="1">
    <source>
        <dbReference type="EMBL" id="MAG22149.1"/>
    </source>
</evidence>
<reference evidence="2" key="1">
    <citation type="submission" date="2017-09" db="EMBL/GenBank/DDBJ databases">
        <title>The Reconstruction of 2,631 Draft Metagenome-Assembled Genomes from the Global Oceans.</title>
        <authorList>
            <person name="Tully B.J."/>
            <person name="Graham E.D."/>
            <person name="Heidelberg J.F."/>
        </authorList>
    </citation>
    <scope>NUCLEOTIDE SEQUENCE [LARGE SCALE GENOMIC DNA]</scope>
</reference>
<gene>
    <name evidence="1" type="ORF">CL943_02495</name>
</gene>
<dbReference type="EMBL" id="NZBU01000008">
    <property type="protein sequence ID" value="MAG22149.1"/>
    <property type="molecule type" value="Genomic_DNA"/>
</dbReference>
<protein>
    <submittedName>
        <fullName evidence="1">Uncharacterized protein</fullName>
    </submittedName>
</protein>
<dbReference type="AlphaFoldDB" id="A0A2D6M180"/>
<comment type="caution">
    <text evidence="1">The sequence shown here is derived from an EMBL/GenBank/DDBJ whole genome shotgun (WGS) entry which is preliminary data.</text>
</comment>
<dbReference type="Proteomes" id="UP000226592">
    <property type="component" value="Unassembled WGS sequence"/>
</dbReference>
<sequence>MQKMRKSFKSKIGEYYIMKKRSKPKKVKSGRVPFGNVELVKGRKRQQTRVTPTIIKIARRFPGKNAATVKEIANFIFRSTPVRDTVESGGKHFRRTPKETLERRSIGLLHCYERSHSLISVLSAKEISSWMVLELDWQNFAHTYVETSIGNKIYTVAFRTYDPPIIREGQTETTLQHSSGSTFVRGLDMGDLGVRNGTGFKRLVERINTGKEKGSIFLK</sequence>
<proteinExistence type="predicted"/>
<evidence type="ECO:0000313" key="2">
    <source>
        <dbReference type="Proteomes" id="UP000226592"/>
    </source>
</evidence>